<dbReference type="Gene3D" id="2.30.260.10">
    <property type="entry name" value="putative xylanase like domain"/>
    <property type="match status" value="1"/>
</dbReference>
<evidence type="ECO:0000256" key="1">
    <source>
        <dbReference type="SAM" id="Phobius"/>
    </source>
</evidence>
<dbReference type="eggNOG" id="COG0657">
    <property type="taxonomic scope" value="Bacteria"/>
</dbReference>
<evidence type="ECO:0008006" key="4">
    <source>
        <dbReference type="Google" id="ProtNLM"/>
    </source>
</evidence>
<protein>
    <recommendedName>
        <fullName evidence="4">DUF1460 domain-containing protein</fullName>
    </recommendedName>
</protein>
<evidence type="ECO:0000313" key="3">
    <source>
        <dbReference type="Proteomes" id="UP000010482"/>
    </source>
</evidence>
<name>K9YU26_DACS8</name>
<feature type="transmembrane region" description="Helical" evidence="1">
    <location>
        <begin position="6"/>
        <end position="27"/>
    </location>
</feature>
<dbReference type="InterPro" id="IPR010846">
    <property type="entry name" value="AmiA-like"/>
</dbReference>
<organism evidence="2 3">
    <name type="scientific">Dactylococcopsis salina (strain PCC 8305)</name>
    <name type="common">Myxobactron salinum</name>
    <dbReference type="NCBI Taxonomy" id="13035"/>
    <lineage>
        <taxon>Bacteria</taxon>
        <taxon>Bacillati</taxon>
        <taxon>Cyanobacteriota</taxon>
        <taxon>Cyanophyceae</taxon>
        <taxon>Nodosilineales</taxon>
        <taxon>Cymatolegaceae</taxon>
        <taxon>Dactylococcopsis</taxon>
    </lineage>
</organism>
<dbReference type="RefSeq" id="WP_015229012.1">
    <property type="nucleotide sequence ID" value="NC_019780.1"/>
</dbReference>
<keyword evidence="1" id="KW-0812">Transmembrane</keyword>
<evidence type="ECO:0000313" key="2">
    <source>
        <dbReference type="EMBL" id="AFZ50007.1"/>
    </source>
</evidence>
<dbReference type="STRING" id="13035.Dacsa_1312"/>
<dbReference type="HOGENOM" id="CLU_065574_0_1_3"/>
<dbReference type="EMBL" id="CP003944">
    <property type="protein sequence ID" value="AFZ50007.1"/>
    <property type="molecule type" value="Genomic_DNA"/>
</dbReference>
<dbReference type="Pfam" id="PF07313">
    <property type="entry name" value="AmiA-like"/>
    <property type="match status" value="1"/>
</dbReference>
<dbReference type="OrthoDB" id="557162at2"/>
<keyword evidence="3" id="KW-1185">Reference proteome</keyword>
<dbReference type="AlphaFoldDB" id="K9YU26"/>
<gene>
    <name evidence="2" type="ORF">Dacsa_1312</name>
</gene>
<dbReference type="KEGG" id="dsl:Dacsa_1312"/>
<dbReference type="Proteomes" id="UP000010482">
    <property type="component" value="Chromosome"/>
</dbReference>
<accession>K9YU26</accession>
<proteinExistence type="predicted"/>
<reference evidence="2" key="1">
    <citation type="submission" date="2012-04" db="EMBL/GenBank/DDBJ databases">
        <title>Finished genome of Dactylococcopsis salina PCC 8305.</title>
        <authorList>
            <consortium name="US DOE Joint Genome Institute"/>
            <person name="Gugger M."/>
            <person name="Coursin T."/>
            <person name="Rippka R."/>
            <person name="Tandeau De Marsac N."/>
            <person name="Huntemann M."/>
            <person name="Wei C.-L."/>
            <person name="Han J."/>
            <person name="Detter J.C."/>
            <person name="Han C."/>
            <person name="Tapia R."/>
            <person name="Daligault H."/>
            <person name="Chen A."/>
            <person name="Krypides N."/>
            <person name="Mavromatis K."/>
            <person name="Markowitz V."/>
            <person name="Szeto E."/>
            <person name="Ivanova N."/>
            <person name="Ovchinnikova G."/>
            <person name="Pagani I."/>
            <person name="Pati A."/>
            <person name="Goodwin L."/>
            <person name="Peters L."/>
            <person name="Pitluck S."/>
            <person name="Woyke T."/>
            <person name="Kerfeld C."/>
        </authorList>
    </citation>
    <scope>NUCLEOTIDE SEQUENCE [LARGE SCALE GENOMIC DNA]</scope>
    <source>
        <strain evidence="2">PCC 8305</strain>
    </source>
</reference>
<sequence>MYLKLTTTIFGIVISLVTSSYFLNSFYSKFFIENFSKTKHINLYTPEPQNSHNQLQENEENKSSVNHQINSVIKPEDKIRFEQIIQYSKTNNLKKKPVGEVMSAIAQQFLGTPYQVNLLDQSDQERLIISLTQFDCFLFIETVLALTRGIKQEDQHFNHFQERVMEQRYRDGEMNGYCSRLHYFSEWIRDNEKKKTIIDITSKLGGIVMNKNLNFMSKNRHLYPRLINSDKNYQCIQNMENNLKYMKIHYLPTSQIRSIEHLLKPGDIIGVATEIKGLDVSHTGLITKVSQEKVSLIHASPSGEVTIASDLARYVSNVPSAQGILVARPLIQKSNMHNLEQTQK</sequence>
<keyword evidence="1" id="KW-0472">Membrane</keyword>
<dbReference type="PATRIC" id="fig|13035.3.peg.1480"/>
<dbReference type="InterPro" id="IPR038765">
    <property type="entry name" value="Papain-like_cys_pep_sf"/>
</dbReference>
<dbReference type="Gene3D" id="1.10.3670.10">
    <property type="entry name" value="Putative xylanase like domain"/>
    <property type="match status" value="1"/>
</dbReference>
<dbReference type="SUPFAM" id="SSF54001">
    <property type="entry name" value="Cysteine proteinases"/>
    <property type="match status" value="1"/>
</dbReference>
<keyword evidence="1" id="KW-1133">Transmembrane helix</keyword>